<feature type="transmembrane region" description="Helical" evidence="1">
    <location>
        <begin position="306"/>
        <end position="324"/>
    </location>
</feature>
<keyword evidence="1" id="KW-0812">Transmembrane</keyword>
<name>A0A0M3KEK4_ANISI</name>
<organism evidence="2">
    <name type="scientific">Anisakis simplex</name>
    <name type="common">Herring worm</name>
    <dbReference type="NCBI Taxonomy" id="6269"/>
    <lineage>
        <taxon>Eukaryota</taxon>
        <taxon>Metazoa</taxon>
        <taxon>Ecdysozoa</taxon>
        <taxon>Nematoda</taxon>
        <taxon>Chromadorea</taxon>
        <taxon>Rhabditida</taxon>
        <taxon>Spirurina</taxon>
        <taxon>Ascaridomorpha</taxon>
        <taxon>Ascaridoidea</taxon>
        <taxon>Anisakidae</taxon>
        <taxon>Anisakis</taxon>
        <taxon>Anisakis simplex complex</taxon>
    </lineage>
</organism>
<dbReference type="WBParaSite" id="ASIM_0001941201-mRNA-1">
    <property type="protein sequence ID" value="ASIM_0001941201-mRNA-1"/>
    <property type="gene ID" value="ASIM_0001941201"/>
</dbReference>
<keyword evidence="1" id="KW-0472">Membrane</keyword>
<sequence length="336" mass="37874">LNRDERAHAMLLILNELLRIGNVNAEKRRIKSLNQEAILSNQRNVIDTNAIDWLCEDIYSNTVHSRTAKLLIAEKFEKIYEVCTRCMSTNRTVSCQIILLEILPRLLSFQNILEADNDNYEGCAVEPSSVFTYVLSLTNKHPQSLATLGLFILDKPQQLRARIPQLLGVIQQMLQSAINKRKASDENVFTCLTLVVRALDVNIENDIRNLLPLLFATGLSKGLIDVTYEIMVCIPSLKTDVQDGLLKELCQLLMNRKLPNKLDPPSSPPIPSGPVQVTNVAVTKLALAALAKFDFQRHALQMFIKYIAHVSISLLLLLVLLLHYDICCSYLKLEVN</sequence>
<evidence type="ECO:0000256" key="1">
    <source>
        <dbReference type="SAM" id="Phobius"/>
    </source>
</evidence>
<reference evidence="2" key="1">
    <citation type="submission" date="2017-02" db="UniProtKB">
        <authorList>
            <consortium name="WormBaseParasite"/>
        </authorList>
    </citation>
    <scope>IDENTIFICATION</scope>
</reference>
<dbReference type="AlphaFoldDB" id="A0A0M3KEK4"/>
<protein>
    <submittedName>
        <fullName evidence="2">Serine/threonine-protein kinase mTOR (inferred by orthology to a human protein)</fullName>
    </submittedName>
</protein>
<evidence type="ECO:0000313" key="2">
    <source>
        <dbReference type="WBParaSite" id="ASIM_0001941201-mRNA-1"/>
    </source>
</evidence>
<keyword evidence="1" id="KW-1133">Transmembrane helix</keyword>
<proteinExistence type="predicted"/>
<accession>A0A0M3KEK4</accession>